<evidence type="ECO:0000256" key="14">
    <source>
        <dbReference type="HAMAP-Rule" id="MF_02239"/>
    </source>
</evidence>
<protein>
    <recommendedName>
        <fullName evidence="4 14">Protoporphyrinogen IX oxidase</fullName>
        <shortName evidence="14">PPO</shortName>
        <ecNumber evidence="14 15">1.3.99.-</ecNumber>
    </recommendedName>
</protein>
<name>A0ABT2X2C6_9RHOB</name>
<evidence type="ECO:0000256" key="11">
    <source>
        <dbReference type="ARBA" id="ARBA00023004"/>
    </source>
</evidence>
<dbReference type="Pfam" id="PF03653">
    <property type="entry name" value="UPF0093"/>
    <property type="match status" value="1"/>
</dbReference>
<evidence type="ECO:0000256" key="7">
    <source>
        <dbReference type="ARBA" id="ARBA00022692"/>
    </source>
</evidence>
<evidence type="ECO:0000256" key="5">
    <source>
        <dbReference type="ARBA" id="ARBA00022475"/>
    </source>
</evidence>
<feature type="transmembrane region" description="Helical" evidence="14">
    <location>
        <begin position="135"/>
        <end position="153"/>
    </location>
</feature>
<evidence type="ECO:0000256" key="2">
    <source>
        <dbReference type="ARBA" id="ARBA00005073"/>
    </source>
</evidence>
<comment type="caution">
    <text evidence="16">The sequence shown here is derived from an EMBL/GenBank/DDBJ whole genome shotgun (WGS) entry which is preliminary data.</text>
</comment>
<keyword evidence="12 14" id="KW-0472">Membrane</keyword>
<dbReference type="HAMAP" id="MF_02239">
    <property type="entry name" value="HemJ"/>
    <property type="match status" value="1"/>
</dbReference>
<evidence type="ECO:0000256" key="15">
    <source>
        <dbReference type="PIRNR" id="PIRNR004638"/>
    </source>
</evidence>
<keyword evidence="10 14" id="KW-0560">Oxidoreductase</keyword>
<keyword evidence="6 14" id="KW-0349">Heme</keyword>
<evidence type="ECO:0000313" key="17">
    <source>
        <dbReference type="Proteomes" id="UP001209535"/>
    </source>
</evidence>
<proteinExistence type="inferred from homology"/>
<reference evidence="16 17" key="1">
    <citation type="submission" date="2022-10" db="EMBL/GenBank/DDBJ databases">
        <title>Defluviimonas sp. nov., isolated from ocean surface sediments.</title>
        <authorList>
            <person name="He W."/>
            <person name="Wang L."/>
            <person name="Zhang D.-F."/>
        </authorList>
    </citation>
    <scope>NUCLEOTIDE SEQUENCE [LARGE SCALE GENOMIC DNA]</scope>
    <source>
        <strain evidence="16 17">WL0024</strain>
    </source>
</reference>
<dbReference type="PIRSF" id="PIRSF004638">
    <property type="entry name" value="UCP004638"/>
    <property type="match status" value="1"/>
</dbReference>
<keyword evidence="8 14" id="KW-0479">Metal-binding</keyword>
<evidence type="ECO:0000256" key="3">
    <source>
        <dbReference type="ARBA" id="ARBA00006501"/>
    </source>
</evidence>
<evidence type="ECO:0000256" key="8">
    <source>
        <dbReference type="ARBA" id="ARBA00022723"/>
    </source>
</evidence>
<comment type="subcellular location">
    <subcellularLocation>
        <location evidence="1 14">Cell membrane</location>
        <topology evidence="1 14">Multi-pass membrane protein</topology>
    </subcellularLocation>
</comment>
<comment type="subunit">
    <text evidence="14">Homodimer.</text>
</comment>
<feature type="binding site" description="axial binding residue" evidence="14">
    <location>
        <position position="22"/>
    </location>
    <ligand>
        <name>heme</name>
        <dbReference type="ChEBI" id="CHEBI:30413"/>
    </ligand>
    <ligandPart>
        <name>Fe</name>
        <dbReference type="ChEBI" id="CHEBI:18248"/>
    </ligandPart>
</feature>
<dbReference type="PANTHER" id="PTHR40255">
    <property type="entry name" value="UPF0093 MEMBRANE PROTEIN SLR1790"/>
    <property type="match status" value="1"/>
</dbReference>
<comment type="pathway">
    <text evidence="2 14 15">Porphyrin-containing compound metabolism; protoporphyrin-IX biosynthesis; protoporphyrin-IX from protoporphyrinogen-IX: step 1/1.</text>
</comment>
<dbReference type="EMBL" id="JAOVQO010000007">
    <property type="protein sequence ID" value="MCU9848098.1"/>
    <property type="molecule type" value="Genomic_DNA"/>
</dbReference>
<accession>A0ABT2X2C6</accession>
<evidence type="ECO:0000256" key="4">
    <source>
        <dbReference type="ARBA" id="ARBA00017504"/>
    </source>
</evidence>
<evidence type="ECO:0000256" key="12">
    <source>
        <dbReference type="ARBA" id="ARBA00023136"/>
    </source>
</evidence>
<dbReference type="NCBIfam" id="TIGR00701">
    <property type="entry name" value="protoporphyrinogen oxidase HemJ"/>
    <property type="match status" value="1"/>
</dbReference>
<comment type="function">
    <text evidence="14 15">Catalyzes the oxidation of protoporphyrinogen IX to protoporphyrin IX.</text>
</comment>
<feature type="transmembrane region" description="Helical" evidence="14">
    <location>
        <begin position="95"/>
        <end position="114"/>
    </location>
</feature>
<evidence type="ECO:0000256" key="9">
    <source>
        <dbReference type="ARBA" id="ARBA00022989"/>
    </source>
</evidence>
<organism evidence="16 17">
    <name type="scientific">Albidovulum salinarum</name>
    <dbReference type="NCBI Taxonomy" id="2984153"/>
    <lineage>
        <taxon>Bacteria</taxon>
        <taxon>Pseudomonadati</taxon>
        <taxon>Pseudomonadota</taxon>
        <taxon>Alphaproteobacteria</taxon>
        <taxon>Rhodobacterales</taxon>
        <taxon>Paracoccaceae</taxon>
        <taxon>Albidovulum</taxon>
    </lineage>
</organism>
<evidence type="ECO:0000256" key="6">
    <source>
        <dbReference type="ARBA" id="ARBA00022617"/>
    </source>
</evidence>
<feature type="transmembrane region" description="Helical" evidence="14">
    <location>
        <begin position="64"/>
        <end position="89"/>
    </location>
</feature>
<dbReference type="InterPro" id="IPR005265">
    <property type="entry name" value="HemJ-like"/>
</dbReference>
<dbReference type="RefSeq" id="WP_263335167.1">
    <property type="nucleotide sequence ID" value="NZ_JAOVQO010000007.1"/>
</dbReference>
<comment type="cofactor">
    <cofactor evidence="14 15">
        <name>heme b</name>
        <dbReference type="ChEBI" id="CHEBI:60344"/>
    </cofactor>
    <text evidence="14 15">Binds 1 heme b (iron(II)-protoporphyrin IX) group per subunit.</text>
</comment>
<comment type="catalytic activity">
    <reaction evidence="13 14 15">
        <text>protoporphyrinogen IX + 3 A = protoporphyrin IX + 3 AH2</text>
        <dbReference type="Rhea" id="RHEA:62000"/>
        <dbReference type="ChEBI" id="CHEBI:13193"/>
        <dbReference type="ChEBI" id="CHEBI:17499"/>
        <dbReference type="ChEBI" id="CHEBI:57306"/>
        <dbReference type="ChEBI" id="CHEBI:57307"/>
    </reaction>
</comment>
<keyword evidence="11 14" id="KW-0408">Iron</keyword>
<dbReference type="PANTHER" id="PTHR40255:SF1">
    <property type="entry name" value="PROTOPORPHYRINOGEN IX OXIDASE"/>
    <property type="match status" value="1"/>
</dbReference>
<evidence type="ECO:0000256" key="10">
    <source>
        <dbReference type="ARBA" id="ARBA00023002"/>
    </source>
</evidence>
<evidence type="ECO:0000256" key="13">
    <source>
        <dbReference type="ARBA" id="ARBA00048390"/>
    </source>
</evidence>
<feature type="binding site" description="axial binding residue" evidence="14">
    <location>
        <position position="100"/>
    </location>
    <ligand>
        <name>heme</name>
        <dbReference type="ChEBI" id="CHEBI:30413"/>
    </ligand>
    <ligandPart>
        <name>Fe</name>
        <dbReference type="ChEBI" id="CHEBI:18248"/>
    </ligandPart>
</feature>
<keyword evidence="9 14" id="KW-1133">Transmembrane helix</keyword>
<keyword evidence="5 14" id="KW-1003">Cell membrane</keyword>
<comment type="similarity">
    <text evidence="3 14 15">Belongs to the HemJ family.</text>
</comment>
<keyword evidence="7 14" id="KW-0812">Transmembrane</keyword>
<evidence type="ECO:0000313" key="16">
    <source>
        <dbReference type="EMBL" id="MCU9848098.1"/>
    </source>
</evidence>
<feature type="transmembrane region" description="Helical" evidence="14">
    <location>
        <begin position="20"/>
        <end position="43"/>
    </location>
</feature>
<keyword evidence="17" id="KW-1185">Reference proteome</keyword>
<sequence>MRGSGQVTDLLVAIYPWTKVFHVISVIAWMAGLFYLPRLFVYHAESVESGGETDRLFQVMERKLLRLIMNPAMTATWVFGLCLVFTPGIVDWSAIWPWTKAGAVIVMTWFHHWLGYRRKDFVAGRNSRTGRTYRLMNEIPTVLLVIIVVSVIVRF</sequence>
<dbReference type="EC" id="1.3.99.-" evidence="14 15"/>
<evidence type="ECO:0000256" key="1">
    <source>
        <dbReference type="ARBA" id="ARBA00004651"/>
    </source>
</evidence>
<gene>
    <name evidence="16" type="primary">hemJ</name>
    <name evidence="16" type="ORF">OEZ60_08770</name>
</gene>
<dbReference type="Proteomes" id="UP001209535">
    <property type="component" value="Unassembled WGS sequence"/>
</dbReference>